<dbReference type="STRING" id="1210090.GCA_001613185_00838"/>
<dbReference type="Pfam" id="PF05139">
    <property type="entry name" value="Erythro_esteras"/>
    <property type="match status" value="1"/>
</dbReference>
<dbReference type="SUPFAM" id="SSF159501">
    <property type="entry name" value="EreA/ChaN-like"/>
    <property type="match status" value="1"/>
</dbReference>
<organism evidence="1 2">
    <name type="scientific">Nocardia puris</name>
    <dbReference type="NCBI Taxonomy" id="208602"/>
    <lineage>
        <taxon>Bacteria</taxon>
        <taxon>Bacillati</taxon>
        <taxon>Actinomycetota</taxon>
        <taxon>Actinomycetes</taxon>
        <taxon>Mycobacteriales</taxon>
        <taxon>Nocardiaceae</taxon>
        <taxon>Nocardia</taxon>
    </lineage>
</organism>
<sequence>MTTPAVRAWLRANAVPLVDDGPVPAFDGARIVGIGESTRFSRQITGLRQRWTRDLIEHHGFRALGLQDSARAGARLDAYVRAGVGDPVSVLDGAWAPWRTTETAEALRWLREFNTRHPDDMVTVFGVEPPAAEPSDYDLVRDHVYAVAPDRLPELEAHLTPIRTAHRIGEHVQRHQGIHPGRPFVEDAADALALVEALPDAPGTAEVLAAMRSIHHFHATSVAAGGAQANEHASAESIADHAASAKVVYWDGIAHTSALPLGVGSAVFRGAGSHLRERFGAAYASVGIGFHHGDLGVAVAPPPGPDLLESALGEFGLSAFSVDLRAGGLDAPARMRVISGVYDPERDEDATAEVPSLSGAFDVIAHIRETAPVDWLPEPASARGQ</sequence>
<dbReference type="Gene3D" id="3.40.1660.10">
    <property type="entry name" value="EreA-like (biosynthetic domain)"/>
    <property type="match status" value="1"/>
</dbReference>
<dbReference type="PANTHER" id="PTHR31299">
    <property type="entry name" value="ESTERASE, PUTATIVE (AFU_ORTHOLOGUE AFUA_1G05850)-RELATED"/>
    <property type="match status" value="1"/>
</dbReference>
<comment type="caution">
    <text evidence="1">The sequence shown here is derived from an EMBL/GenBank/DDBJ whole genome shotgun (WGS) entry which is preliminary data.</text>
</comment>
<dbReference type="EMBL" id="QNRE01000004">
    <property type="protein sequence ID" value="RBO91399.1"/>
    <property type="molecule type" value="Genomic_DNA"/>
</dbReference>
<dbReference type="InterPro" id="IPR052036">
    <property type="entry name" value="Hydrolase/PRTase-associated"/>
</dbReference>
<dbReference type="PANTHER" id="PTHR31299:SF0">
    <property type="entry name" value="ESTERASE, PUTATIVE (AFU_ORTHOLOGUE AFUA_1G05850)-RELATED"/>
    <property type="match status" value="1"/>
</dbReference>
<evidence type="ECO:0000313" key="1">
    <source>
        <dbReference type="EMBL" id="RBO91399.1"/>
    </source>
</evidence>
<accession>A0A366DPL0</accession>
<dbReference type="RefSeq" id="WP_232331626.1">
    <property type="nucleotide sequence ID" value="NZ_QNRE01000004.1"/>
</dbReference>
<dbReference type="Gene3D" id="3.30.1870.10">
    <property type="entry name" value="EreA-like, domain 2"/>
    <property type="match status" value="1"/>
</dbReference>
<gene>
    <name evidence="1" type="ORF">DFR74_104101</name>
</gene>
<dbReference type="CDD" id="cd14728">
    <property type="entry name" value="Ere-like"/>
    <property type="match status" value="1"/>
</dbReference>
<protein>
    <submittedName>
        <fullName evidence="1">Erythromycin esterase</fullName>
    </submittedName>
</protein>
<dbReference type="Gene3D" id="1.20.1440.30">
    <property type="entry name" value="Biosynthetic Protein domain"/>
    <property type="match status" value="1"/>
</dbReference>
<keyword evidence="2" id="KW-1185">Reference proteome</keyword>
<dbReference type="AlphaFoldDB" id="A0A366DPL0"/>
<reference evidence="1 2" key="1">
    <citation type="submission" date="2018-06" db="EMBL/GenBank/DDBJ databases">
        <title>Genomic Encyclopedia of Type Strains, Phase IV (KMG-IV): sequencing the most valuable type-strain genomes for metagenomic binning, comparative biology and taxonomic classification.</title>
        <authorList>
            <person name="Goeker M."/>
        </authorList>
    </citation>
    <scope>NUCLEOTIDE SEQUENCE [LARGE SCALE GENOMIC DNA]</scope>
    <source>
        <strain evidence="1 2">DSM 44599</strain>
    </source>
</reference>
<evidence type="ECO:0000313" key="2">
    <source>
        <dbReference type="Proteomes" id="UP000252586"/>
    </source>
</evidence>
<dbReference type="GO" id="GO:0046677">
    <property type="term" value="P:response to antibiotic"/>
    <property type="evidence" value="ECO:0007669"/>
    <property type="project" value="InterPro"/>
</dbReference>
<name>A0A366DPL0_9NOCA</name>
<dbReference type="InterPro" id="IPR007815">
    <property type="entry name" value="Emycin_Estase"/>
</dbReference>
<dbReference type="Proteomes" id="UP000252586">
    <property type="component" value="Unassembled WGS sequence"/>
</dbReference>
<proteinExistence type="predicted"/>